<accession>A0A016SY76</accession>
<gene>
    <name evidence="2" type="primary">Acey_s0157.g3216</name>
    <name evidence="2" type="ORF">Y032_0157g3216</name>
</gene>
<proteinExistence type="predicted"/>
<evidence type="ECO:0000256" key="1">
    <source>
        <dbReference type="SAM" id="SignalP"/>
    </source>
</evidence>
<reference evidence="3" key="1">
    <citation type="journal article" date="2015" name="Nat. Genet.">
        <title>The genome and transcriptome of the zoonotic hookworm Ancylostoma ceylanicum identify infection-specific gene families.</title>
        <authorList>
            <person name="Schwarz E.M."/>
            <person name="Hu Y."/>
            <person name="Antoshechkin I."/>
            <person name="Miller M.M."/>
            <person name="Sternberg P.W."/>
            <person name="Aroian R.V."/>
        </authorList>
    </citation>
    <scope>NUCLEOTIDE SEQUENCE</scope>
    <source>
        <strain evidence="3">HY135</strain>
    </source>
</reference>
<name>A0A016SY76_9BILA</name>
<feature type="chain" id="PRO_5001486926" evidence="1">
    <location>
        <begin position="24"/>
        <end position="101"/>
    </location>
</feature>
<evidence type="ECO:0000313" key="3">
    <source>
        <dbReference type="Proteomes" id="UP000024635"/>
    </source>
</evidence>
<dbReference type="EMBL" id="JARK01001493">
    <property type="protein sequence ID" value="EYB95688.1"/>
    <property type="molecule type" value="Genomic_DNA"/>
</dbReference>
<dbReference type="Proteomes" id="UP000024635">
    <property type="component" value="Unassembled WGS sequence"/>
</dbReference>
<keyword evidence="3" id="KW-1185">Reference proteome</keyword>
<organism evidence="2 3">
    <name type="scientific">Ancylostoma ceylanicum</name>
    <dbReference type="NCBI Taxonomy" id="53326"/>
    <lineage>
        <taxon>Eukaryota</taxon>
        <taxon>Metazoa</taxon>
        <taxon>Ecdysozoa</taxon>
        <taxon>Nematoda</taxon>
        <taxon>Chromadorea</taxon>
        <taxon>Rhabditida</taxon>
        <taxon>Rhabditina</taxon>
        <taxon>Rhabditomorpha</taxon>
        <taxon>Strongyloidea</taxon>
        <taxon>Ancylostomatidae</taxon>
        <taxon>Ancylostomatinae</taxon>
        <taxon>Ancylostoma</taxon>
    </lineage>
</organism>
<keyword evidence="1" id="KW-0732">Signal</keyword>
<feature type="signal peptide" evidence="1">
    <location>
        <begin position="1"/>
        <end position="23"/>
    </location>
</feature>
<evidence type="ECO:0000313" key="2">
    <source>
        <dbReference type="EMBL" id="EYB95688.1"/>
    </source>
</evidence>
<comment type="caution">
    <text evidence="2">The sequence shown here is derived from an EMBL/GenBank/DDBJ whole genome shotgun (WGS) entry which is preliminary data.</text>
</comment>
<protein>
    <submittedName>
        <fullName evidence="2">Uncharacterized protein</fullName>
    </submittedName>
</protein>
<dbReference type="AlphaFoldDB" id="A0A016SY76"/>
<sequence>MFSFGSFFVFYYFLAMASATATSQPPDCTTKAIPYVCSPTIRNLTFQAISAKIKGAVYDCDLEKAAFVKSLYGDSQLYKEFPKDLYRTAIIFKRKFGFAGG</sequence>